<dbReference type="EMBL" id="JAATVY010000026">
    <property type="protein sequence ID" value="NJC73190.1"/>
    <property type="molecule type" value="Genomic_DNA"/>
</dbReference>
<evidence type="ECO:0000313" key="2">
    <source>
        <dbReference type="Proteomes" id="UP000722989"/>
    </source>
</evidence>
<reference evidence="1 2" key="1">
    <citation type="submission" date="2020-03" db="EMBL/GenBank/DDBJ databases">
        <title>WGS of the type strain of Planosporangium spp.</title>
        <authorList>
            <person name="Thawai C."/>
        </authorList>
    </citation>
    <scope>NUCLEOTIDE SEQUENCE [LARGE SCALE GENOMIC DNA]</scope>
    <source>
        <strain evidence="1 2">TBRC 5610</strain>
    </source>
</reference>
<evidence type="ECO:0008006" key="3">
    <source>
        <dbReference type="Google" id="ProtNLM"/>
    </source>
</evidence>
<protein>
    <recommendedName>
        <fullName evidence="3">TetR family transcriptional regulator</fullName>
    </recommendedName>
</protein>
<organism evidence="1 2">
    <name type="scientific">Planosporangium thailandense</name>
    <dbReference type="NCBI Taxonomy" id="765197"/>
    <lineage>
        <taxon>Bacteria</taxon>
        <taxon>Bacillati</taxon>
        <taxon>Actinomycetota</taxon>
        <taxon>Actinomycetes</taxon>
        <taxon>Micromonosporales</taxon>
        <taxon>Micromonosporaceae</taxon>
        <taxon>Planosporangium</taxon>
    </lineage>
</organism>
<evidence type="ECO:0000313" key="1">
    <source>
        <dbReference type="EMBL" id="NJC73190.1"/>
    </source>
</evidence>
<name>A0ABX0Y6Y1_9ACTN</name>
<gene>
    <name evidence="1" type="ORF">HC031_26230</name>
</gene>
<proteinExistence type="predicted"/>
<dbReference type="Pfam" id="PF19939">
    <property type="entry name" value="DUF6401"/>
    <property type="match status" value="1"/>
</dbReference>
<comment type="caution">
    <text evidence="1">The sequence shown here is derived from an EMBL/GenBank/DDBJ whole genome shotgun (WGS) entry which is preliminary data.</text>
</comment>
<dbReference type="RefSeq" id="WP_167928092.1">
    <property type="nucleotide sequence ID" value="NZ_JAATVY010000026.1"/>
</dbReference>
<accession>A0ABX0Y6Y1</accession>
<sequence>MDTLYATATPTVVAPGDAKARRFLDHLMARVGVDGLVAALRHPELLTLVRLHAAEVRDSVAFDAVTVEPVALADYAAEILADGMRTGRLLPTEPGEVDWREAEWYLLRLVAVCAVAAESDCL</sequence>
<keyword evidence="2" id="KW-1185">Reference proteome</keyword>
<dbReference type="InterPro" id="IPR045647">
    <property type="entry name" value="DUF6401"/>
</dbReference>
<dbReference type="Proteomes" id="UP000722989">
    <property type="component" value="Unassembled WGS sequence"/>
</dbReference>